<evidence type="ECO:0000256" key="6">
    <source>
        <dbReference type="ARBA" id="ARBA00022825"/>
    </source>
</evidence>
<keyword evidence="4" id="KW-0677">Repeat</keyword>
<dbReference type="Gene3D" id="2.40.10.10">
    <property type="entry name" value="Trypsin-like serine proteases"/>
    <property type="match status" value="2"/>
</dbReference>
<dbReference type="Proteomes" id="UP001501436">
    <property type="component" value="Unassembled WGS sequence"/>
</dbReference>
<dbReference type="InterPro" id="IPR036034">
    <property type="entry name" value="PDZ_sf"/>
</dbReference>
<accession>A0ABP9G4N6</accession>
<proteinExistence type="inferred from homology"/>
<dbReference type="PANTHER" id="PTHR22939:SF129">
    <property type="entry name" value="SERINE PROTEASE HTRA2, MITOCHONDRIAL"/>
    <property type="match status" value="1"/>
</dbReference>
<dbReference type="InterPro" id="IPR009003">
    <property type="entry name" value="Peptidase_S1_PA"/>
</dbReference>
<evidence type="ECO:0000256" key="3">
    <source>
        <dbReference type="ARBA" id="ARBA00022729"/>
    </source>
</evidence>
<dbReference type="SMART" id="SM00228">
    <property type="entry name" value="PDZ"/>
    <property type="match status" value="2"/>
</dbReference>
<sequence>MVLYLNIVIKPSKQKIINNNMKKVGLTLLTAFVGGAMALGTYKIFEKKNADDMTFEERQKVYFTSNPMTVSSAGSVDFTQAAAAVTPAVVYIRTTYSSQQGNGGGSSPFDDMFGDFFGQRMRPRGPQQASGSGVIISPDGYIVTNNHVVEKADKITVNLNDHRTFQAKVVGTDPSTDLALIKISGNDLPIVKLGNSDDAKVGEWVLAVGNPFNLNSTVTAGIVSAKGRNIGIIGSENNDEDSNPFGMRQRQSQQPRLNKAIESFIQTDAAINPGNSGGALVNTKGELIGINAAIASHTGSYEGYGFAIPINLAKKVLNDIKQFGSVKRGYIGVSFRELNDDAAKDLGISRNTGLYVSELVDGGGAEAAGVRKGDIITKVEGNPVYESSDLQERVGRLQPGDKINITVLRDGSEKNLTVTLKGEAAAPKSAAVSKSAEELFNKLGASFQPLTKAQKAKFRVNNGVVVTQVRPGRLFYETDIPVGSIITNINKQPINSIADIDKAITNLRNGNLIITGIYPDGTSFNNMFQVQ</sequence>
<dbReference type="InterPro" id="IPR001940">
    <property type="entry name" value="Peptidase_S1C"/>
</dbReference>
<keyword evidence="2" id="KW-0645">Protease</keyword>
<dbReference type="NCBIfam" id="TIGR02037">
    <property type="entry name" value="degP_htrA_DO"/>
    <property type="match status" value="1"/>
</dbReference>
<dbReference type="EMBL" id="BAABJI010000004">
    <property type="protein sequence ID" value="GAA4928530.1"/>
    <property type="molecule type" value="Genomic_DNA"/>
</dbReference>
<evidence type="ECO:0000256" key="2">
    <source>
        <dbReference type="ARBA" id="ARBA00022670"/>
    </source>
</evidence>
<dbReference type="Pfam" id="PF13365">
    <property type="entry name" value="Trypsin_2"/>
    <property type="match status" value="1"/>
</dbReference>
<organism evidence="8 9">
    <name type="scientific">Mucilaginibacter defluvii</name>
    <dbReference type="NCBI Taxonomy" id="1196019"/>
    <lineage>
        <taxon>Bacteria</taxon>
        <taxon>Pseudomonadati</taxon>
        <taxon>Bacteroidota</taxon>
        <taxon>Sphingobacteriia</taxon>
        <taxon>Sphingobacteriales</taxon>
        <taxon>Sphingobacteriaceae</taxon>
        <taxon>Mucilaginibacter</taxon>
    </lineage>
</organism>
<evidence type="ECO:0000256" key="4">
    <source>
        <dbReference type="ARBA" id="ARBA00022737"/>
    </source>
</evidence>
<comment type="similarity">
    <text evidence="1">Belongs to the peptidase S1C family.</text>
</comment>
<keyword evidence="5" id="KW-0378">Hydrolase</keyword>
<dbReference type="InterPro" id="IPR011782">
    <property type="entry name" value="Pept_S1C_Do"/>
</dbReference>
<dbReference type="PROSITE" id="PS50106">
    <property type="entry name" value="PDZ"/>
    <property type="match status" value="1"/>
</dbReference>
<protein>
    <submittedName>
        <fullName evidence="8">Trypsin-like peptidase domain-containing protein</fullName>
    </submittedName>
</protein>
<gene>
    <name evidence="8" type="ORF">GCM10023313_36500</name>
</gene>
<dbReference type="SUPFAM" id="SSF50494">
    <property type="entry name" value="Trypsin-like serine proteases"/>
    <property type="match status" value="1"/>
</dbReference>
<dbReference type="SUPFAM" id="SSF50156">
    <property type="entry name" value="PDZ domain-like"/>
    <property type="match status" value="2"/>
</dbReference>
<dbReference type="PRINTS" id="PR00834">
    <property type="entry name" value="PROTEASES2C"/>
</dbReference>
<evidence type="ECO:0000259" key="7">
    <source>
        <dbReference type="PROSITE" id="PS50106"/>
    </source>
</evidence>
<dbReference type="PANTHER" id="PTHR22939">
    <property type="entry name" value="SERINE PROTEASE FAMILY S1C HTRA-RELATED"/>
    <property type="match status" value="1"/>
</dbReference>
<dbReference type="Pfam" id="PF13180">
    <property type="entry name" value="PDZ_2"/>
    <property type="match status" value="1"/>
</dbReference>
<comment type="caution">
    <text evidence="8">The sequence shown here is derived from an EMBL/GenBank/DDBJ whole genome shotgun (WGS) entry which is preliminary data.</text>
</comment>
<feature type="domain" description="PDZ" evidence="7">
    <location>
        <begin position="332"/>
        <end position="398"/>
    </location>
</feature>
<dbReference type="InterPro" id="IPR001478">
    <property type="entry name" value="PDZ"/>
</dbReference>
<keyword evidence="3" id="KW-0732">Signal</keyword>
<keyword evidence="9" id="KW-1185">Reference proteome</keyword>
<keyword evidence="6" id="KW-0720">Serine protease</keyword>
<evidence type="ECO:0000256" key="5">
    <source>
        <dbReference type="ARBA" id="ARBA00022801"/>
    </source>
</evidence>
<dbReference type="Gene3D" id="2.30.42.10">
    <property type="match status" value="2"/>
</dbReference>
<name>A0ABP9G4N6_9SPHI</name>
<evidence type="ECO:0000256" key="1">
    <source>
        <dbReference type="ARBA" id="ARBA00010541"/>
    </source>
</evidence>
<evidence type="ECO:0000313" key="9">
    <source>
        <dbReference type="Proteomes" id="UP001501436"/>
    </source>
</evidence>
<dbReference type="InterPro" id="IPR043504">
    <property type="entry name" value="Peptidase_S1_PA_chymotrypsin"/>
</dbReference>
<reference evidence="9" key="1">
    <citation type="journal article" date="2019" name="Int. J. Syst. Evol. Microbiol.">
        <title>The Global Catalogue of Microorganisms (GCM) 10K type strain sequencing project: providing services to taxonomists for standard genome sequencing and annotation.</title>
        <authorList>
            <consortium name="The Broad Institute Genomics Platform"/>
            <consortium name="The Broad Institute Genome Sequencing Center for Infectious Disease"/>
            <person name="Wu L."/>
            <person name="Ma J."/>
        </authorList>
    </citation>
    <scope>NUCLEOTIDE SEQUENCE [LARGE SCALE GENOMIC DNA]</scope>
    <source>
        <strain evidence="9">JCM 18283</strain>
    </source>
</reference>
<evidence type="ECO:0000313" key="8">
    <source>
        <dbReference type="EMBL" id="GAA4928530.1"/>
    </source>
</evidence>